<comment type="similarity">
    <text evidence="1">Belongs to the IAP family.</text>
</comment>
<evidence type="ECO:0000256" key="6">
    <source>
        <dbReference type="SAM" id="MobiDB-lite"/>
    </source>
</evidence>
<dbReference type="Gene3D" id="1.10.1170.10">
    <property type="entry name" value="Inhibitor Of Apoptosis Protein (2mihbC-IAP-1), Chain A"/>
    <property type="match status" value="1"/>
</dbReference>
<dbReference type="GO" id="GO:0061630">
    <property type="term" value="F:ubiquitin protein ligase activity"/>
    <property type="evidence" value="ECO:0007669"/>
    <property type="project" value="TreeGrafter"/>
</dbReference>
<dbReference type="PROSITE" id="PS50143">
    <property type="entry name" value="BIR_REPEAT_2"/>
    <property type="match status" value="1"/>
</dbReference>
<dbReference type="Gene3D" id="3.30.40.10">
    <property type="entry name" value="Zinc/RING finger domain, C3HC4 (zinc finger)"/>
    <property type="match status" value="1"/>
</dbReference>
<dbReference type="PROSITE" id="PS50119">
    <property type="entry name" value="ZF_BBOX"/>
    <property type="match status" value="1"/>
</dbReference>
<dbReference type="Proteomes" id="UP000683360">
    <property type="component" value="Unassembled WGS sequence"/>
</dbReference>
<feature type="domain" description="B box-type" evidence="8">
    <location>
        <begin position="56"/>
        <end position="98"/>
    </location>
</feature>
<keyword evidence="4" id="KW-0862">Zinc</keyword>
<dbReference type="GO" id="GO:0031398">
    <property type="term" value="P:positive regulation of protein ubiquitination"/>
    <property type="evidence" value="ECO:0007669"/>
    <property type="project" value="TreeGrafter"/>
</dbReference>
<dbReference type="CDD" id="cd00022">
    <property type="entry name" value="BIR"/>
    <property type="match status" value="1"/>
</dbReference>
<dbReference type="InterPro" id="IPR036875">
    <property type="entry name" value="Znf_CCHC_sf"/>
</dbReference>
<dbReference type="GO" id="GO:0043066">
    <property type="term" value="P:negative regulation of apoptotic process"/>
    <property type="evidence" value="ECO:0007669"/>
    <property type="project" value="TreeGrafter"/>
</dbReference>
<dbReference type="InterPro" id="IPR050784">
    <property type="entry name" value="IAP"/>
</dbReference>
<evidence type="ECO:0000256" key="5">
    <source>
        <dbReference type="PROSITE-ProRule" id="PRU00024"/>
    </source>
</evidence>
<dbReference type="SUPFAM" id="SSF57756">
    <property type="entry name" value="Retrovirus zinc finger-like domains"/>
    <property type="match status" value="1"/>
</dbReference>
<dbReference type="GO" id="GO:0005737">
    <property type="term" value="C:cytoplasm"/>
    <property type="evidence" value="ECO:0007669"/>
    <property type="project" value="TreeGrafter"/>
</dbReference>
<feature type="domain" description="CCHC-type" evidence="9">
    <location>
        <begin position="676"/>
        <end position="690"/>
    </location>
</feature>
<dbReference type="PROSITE" id="PS00028">
    <property type="entry name" value="ZINC_FINGER_C2H2_1"/>
    <property type="match status" value="1"/>
</dbReference>
<dbReference type="PROSITE" id="PS50089">
    <property type="entry name" value="ZF_RING_2"/>
    <property type="match status" value="1"/>
</dbReference>
<dbReference type="Gene3D" id="3.30.160.60">
    <property type="entry name" value="Classic Zinc Finger"/>
    <property type="match status" value="1"/>
</dbReference>
<dbReference type="EMBL" id="CAJPWZ010001358">
    <property type="protein sequence ID" value="CAG2213532.1"/>
    <property type="molecule type" value="Genomic_DNA"/>
</dbReference>
<dbReference type="SUPFAM" id="SSF57924">
    <property type="entry name" value="Inhibitor of apoptosis (IAP) repeat"/>
    <property type="match status" value="1"/>
</dbReference>
<dbReference type="GO" id="GO:0043027">
    <property type="term" value="F:cysteine-type endopeptidase inhibitor activity involved in apoptotic process"/>
    <property type="evidence" value="ECO:0007669"/>
    <property type="project" value="TreeGrafter"/>
</dbReference>
<reference evidence="10" key="1">
    <citation type="submission" date="2021-03" db="EMBL/GenBank/DDBJ databases">
        <authorList>
            <person name="Bekaert M."/>
        </authorList>
    </citation>
    <scope>NUCLEOTIDE SEQUENCE</scope>
</reference>
<evidence type="ECO:0000256" key="1">
    <source>
        <dbReference type="ARBA" id="ARBA00006672"/>
    </source>
</evidence>
<proteinExistence type="inferred from homology"/>
<evidence type="ECO:0000256" key="2">
    <source>
        <dbReference type="ARBA" id="ARBA00022723"/>
    </source>
</evidence>
<dbReference type="GO" id="GO:0051726">
    <property type="term" value="P:regulation of cell cycle"/>
    <property type="evidence" value="ECO:0007669"/>
    <property type="project" value="TreeGrafter"/>
</dbReference>
<comment type="caution">
    <text evidence="10">The sequence shown here is derived from an EMBL/GenBank/DDBJ whole genome shotgun (WGS) entry which is preliminary data.</text>
</comment>
<name>A0A8S3S3D3_MYTED</name>
<dbReference type="PANTHER" id="PTHR10044">
    <property type="entry name" value="INHIBITOR OF APOPTOSIS"/>
    <property type="match status" value="1"/>
</dbReference>
<keyword evidence="2" id="KW-0479">Metal-binding</keyword>
<evidence type="ECO:0000256" key="3">
    <source>
        <dbReference type="ARBA" id="ARBA00022771"/>
    </source>
</evidence>
<dbReference type="OrthoDB" id="10051407at2759"/>
<keyword evidence="3 5" id="KW-0863">Zinc-finger</keyword>
<evidence type="ECO:0000259" key="7">
    <source>
        <dbReference type="PROSITE" id="PS50089"/>
    </source>
</evidence>
<dbReference type="InterPro" id="IPR013087">
    <property type="entry name" value="Znf_C2H2_type"/>
</dbReference>
<dbReference type="GO" id="GO:0005634">
    <property type="term" value="C:nucleus"/>
    <property type="evidence" value="ECO:0007669"/>
    <property type="project" value="TreeGrafter"/>
</dbReference>
<dbReference type="GO" id="GO:0008270">
    <property type="term" value="F:zinc ion binding"/>
    <property type="evidence" value="ECO:0007669"/>
    <property type="project" value="UniProtKB-KW"/>
</dbReference>
<feature type="region of interest" description="Disordered" evidence="6">
    <location>
        <begin position="295"/>
        <end position="314"/>
    </location>
</feature>
<evidence type="ECO:0000313" key="11">
    <source>
        <dbReference type="Proteomes" id="UP000683360"/>
    </source>
</evidence>
<organism evidence="10 11">
    <name type="scientific">Mytilus edulis</name>
    <name type="common">Blue mussel</name>
    <dbReference type="NCBI Taxonomy" id="6550"/>
    <lineage>
        <taxon>Eukaryota</taxon>
        <taxon>Metazoa</taxon>
        <taxon>Spiralia</taxon>
        <taxon>Lophotrochozoa</taxon>
        <taxon>Mollusca</taxon>
        <taxon>Bivalvia</taxon>
        <taxon>Autobranchia</taxon>
        <taxon>Pteriomorphia</taxon>
        <taxon>Mytilida</taxon>
        <taxon>Mytiloidea</taxon>
        <taxon>Mytilidae</taxon>
        <taxon>Mytilinae</taxon>
        <taxon>Mytilus</taxon>
    </lineage>
</organism>
<dbReference type="InterPro" id="IPR000315">
    <property type="entry name" value="Znf_B-box"/>
</dbReference>
<sequence>MCNEKGVAVGYCKDCERPWFIDRLCFTFHRKISTFESHRLIDFSKDGCNFSIRDFSPNKCCNSHKDTDLDFYCNNCKITFCKKCEDHKHVYNHNVHSITHLYTLLDNIHDTKSQMEGIIRTQKNLSACKRVQLTTMIMYIDVALGIVNTYADISDVPTPPHNERLLENESSDNMASVKCKAVIRKLAEVQRDIFSVFTSHQSQDVVREKDGPLPTVASDDDSQFIWTESLVETRPSENNATLHTEIDKMADVTAPVQVKEDNKCQAKPIENEVACLQQAIQCNIHLESFLDLHTNGNDSSRNEQRRSEMVSNEQIPSHLKTSVCCASKFEIDQHHKPFDPMYQGYVSLTARLQTYDNWPLSLPPRILANAGFFYTGLNNDVRCFWCDLVLRNWESGEDPWVEHARWFPRCAFIRQTREKHHRSSSLSAVEMKVVEMGFSINEVEKAYAFLEKSGRQCINVDVLLERLWNENENDRYCIGSENANANSRNSCSTFASQQLGSEEENSRHNEAKMLCKVCSENVVALAFIPCGHRAACVECAPALKKCPISLRRIEHLLTSESLDQTLDLQSIVKTELDTLNQRNKILKIADRHGWDTVHEYLDDPLADSVEDASKLRTAVFRANRKRTANKPYSRGGGRGGFNARDFFRGFSKESGPRNDNYSQQNNSQQQYNDGLCFYCKRPGHTARFCPFKARAFSSSKSAPATITSAPSLS</sequence>
<evidence type="ECO:0000259" key="8">
    <source>
        <dbReference type="PROSITE" id="PS50119"/>
    </source>
</evidence>
<evidence type="ECO:0000256" key="4">
    <source>
        <dbReference type="ARBA" id="ARBA00022833"/>
    </source>
</evidence>
<gene>
    <name evidence="10" type="ORF">MEDL_27449</name>
</gene>
<dbReference type="InterPro" id="IPR013083">
    <property type="entry name" value="Znf_RING/FYVE/PHD"/>
</dbReference>
<dbReference type="AlphaFoldDB" id="A0A8S3S3D3"/>
<dbReference type="SMART" id="SM00238">
    <property type="entry name" value="BIR"/>
    <property type="match status" value="1"/>
</dbReference>
<dbReference type="InterPro" id="IPR001878">
    <property type="entry name" value="Znf_CCHC"/>
</dbReference>
<dbReference type="Pfam" id="PF13920">
    <property type="entry name" value="zf-C3HC4_3"/>
    <property type="match status" value="1"/>
</dbReference>
<dbReference type="InterPro" id="IPR001841">
    <property type="entry name" value="Znf_RING"/>
</dbReference>
<dbReference type="GO" id="GO:0003676">
    <property type="term" value="F:nucleic acid binding"/>
    <property type="evidence" value="ECO:0007669"/>
    <property type="project" value="InterPro"/>
</dbReference>
<dbReference type="PROSITE" id="PS50158">
    <property type="entry name" value="ZF_CCHC"/>
    <property type="match status" value="1"/>
</dbReference>
<dbReference type="InterPro" id="IPR001370">
    <property type="entry name" value="BIR_rpt"/>
</dbReference>
<keyword evidence="11" id="KW-1185">Reference proteome</keyword>
<evidence type="ECO:0000313" key="10">
    <source>
        <dbReference type="EMBL" id="CAG2213532.1"/>
    </source>
</evidence>
<dbReference type="Pfam" id="PF00653">
    <property type="entry name" value="BIR"/>
    <property type="match status" value="1"/>
</dbReference>
<evidence type="ECO:0000259" key="9">
    <source>
        <dbReference type="PROSITE" id="PS50158"/>
    </source>
</evidence>
<accession>A0A8S3S3D3</accession>
<feature type="domain" description="RING-type" evidence="7">
    <location>
        <begin position="515"/>
        <end position="548"/>
    </location>
</feature>
<protein>
    <submittedName>
        <fullName evidence="10">BIRC7_8</fullName>
    </submittedName>
</protein>
<dbReference type="Gene3D" id="4.10.60.10">
    <property type="entry name" value="Zinc finger, CCHC-type"/>
    <property type="match status" value="1"/>
</dbReference>
<dbReference type="PANTHER" id="PTHR10044:SF139">
    <property type="entry name" value="DEATH-ASSOCIATED INHIBITOR OF APOPTOSIS 2"/>
    <property type="match status" value="1"/>
</dbReference>